<protein>
    <submittedName>
        <fullName evidence="4">HTH psq-type domain-containing protein</fullName>
    </submittedName>
</protein>
<feature type="compositionally biased region" description="Pro residues" evidence="2">
    <location>
        <begin position="171"/>
        <end position="187"/>
    </location>
</feature>
<accession>A0A6G0WKT2</accession>
<keyword evidence="1" id="KW-0539">Nucleus</keyword>
<dbReference type="InterPro" id="IPR007889">
    <property type="entry name" value="HTH_Psq"/>
</dbReference>
<feature type="compositionally biased region" description="Pro residues" evidence="2">
    <location>
        <begin position="232"/>
        <end position="241"/>
    </location>
</feature>
<feature type="DNA-binding region" description="H-T-H motif" evidence="1">
    <location>
        <begin position="20"/>
        <end position="40"/>
    </location>
</feature>
<proteinExistence type="predicted"/>
<dbReference type="Pfam" id="PF05225">
    <property type="entry name" value="HTH_psq"/>
    <property type="match status" value="1"/>
</dbReference>
<comment type="subcellular location">
    <subcellularLocation>
        <location evidence="1">Nucleus</location>
    </subcellularLocation>
</comment>
<evidence type="ECO:0000256" key="1">
    <source>
        <dbReference type="PROSITE-ProRule" id="PRU00320"/>
    </source>
</evidence>
<sequence>MSFKDIEDALSCLRKGSGSISQAAREFGIPETTLRTYAVREGIIPKAAKRGYHKTEGNKELREAVALVLEKGYPVNAASREKKVPKTTLRKELKKISENKAFADEALKKKKKKKSLVKATSPVASKGTSKTDILIAKTKVRGIPVKNKHSRFVISPPNLTRTPPSKSASPDTPPPKSASPDTPPPASASPDKPPSKSASLDTPPPASASPDKPSPKSASPNIPPQGTASPWTTPPATPPAAPTLNSPVLMNAVSSNLTNCAAVGFVPLSPSTMRVKEWVGSLPQPDPFDFTSDGEERVPLPQKSRVPMPARSPSPSIEVRMASPLMVSDSDSSRDVRKRRRLTVNEKRVLDLDTRMVKYCPMCTYTTAGNKLNRHIINKHNDRLRKPRSDSVKEICKIITVESRKSYTMLPMAVMRETVGPFWDDRSYRKTTHKLSVMGRMKVYGGSWGLAGVKDMEDPFLKYIVPDDKRYAASMSSERPIVSTSAPRPTLSTSAPRSTPSESAPRPTTSTSAACSIPSASAVKTTADPPTAPTDKSPMNVRKAVQSKGLNKQLPSSHPLVTMLRNTLKMSHGETSCSSDNYVANVSRILYHVQHRLIENGTPPKHWADLVSTDVSYYKDYITQRESLGQTKSTTINYLKNIRLLFQNVLKCYVHEDGSFPKGFDLLPCQETITKIKLLEHKLDLLYKRTTKQQPQELFQRKTNEATSIPDYADVVASLEKMYLTIKENLQDMEELFKDNTGNIIVRSEKSSTYAQRTISSLWRKCTVALAIHLLWSSKQWSGVAVNMTLREWEARKSHAESVVVIVADHKTGDKEPASLVVEEEMADLLERYYRLRIRTGYERPNFFITNRGEKIVKLYDDINKIYGARLSANIFRRMVESSSREHGTETTAGIAKALQHSEDTAARYYRVPDAAEAVRRHDEISKVDHTALVKSYVDKHFEEIFEPMPYKKFEMTEWMLRVKDEEVFQEYPSAVINQNYIESLGNRFEASMVSQRADILIQHMEKAGYNTENFNEYAVKDMAKRKKISYFLKHPKYGKKIITKIKHRFAH</sequence>
<dbReference type="GO" id="GO:0005634">
    <property type="term" value="C:nucleus"/>
    <property type="evidence" value="ECO:0007669"/>
    <property type="project" value="UniProtKB-SubCell"/>
</dbReference>
<organism evidence="4 5">
    <name type="scientific">Aphis craccivora</name>
    <name type="common">Cowpea aphid</name>
    <dbReference type="NCBI Taxonomy" id="307492"/>
    <lineage>
        <taxon>Eukaryota</taxon>
        <taxon>Metazoa</taxon>
        <taxon>Ecdysozoa</taxon>
        <taxon>Arthropoda</taxon>
        <taxon>Hexapoda</taxon>
        <taxon>Insecta</taxon>
        <taxon>Pterygota</taxon>
        <taxon>Neoptera</taxon>
        <taxon>Paraneoptera</taxon>
        <taxon>Hemiptera</taxon>
        <taxon>Sternorrhyncha</taxon>
        <taxon>Aphidomorpha</taxon>
        <taxon>Aphidoidea</taxon>
        <taxon>Aphididae</taxon>
        <taxon>Aphidini</taxon>
        <taxon>Aphis</taxon>
        <taxon>Aphis</taxon>
    </lineage>
</organism>
<name>A0A6G0WKT2_APHCR</name>
<feature type="compositionally biased region" description="Low complexity" evidence="2">
    <location>
        <begin position="208"/>
        <end position="220"/>
    </location>
</feature>
<keyword evidence="5" id="KW-1185">Reference proteome</keyword>
<feature type="compositionally biased region" description="Polar residues" evidence="2">
    <location>
        <begin position="122"/>
        <end position="131"/>
    </location>
</feature>
<dbReference type="EMBL" id="VUJU01008635">
    <property type="protein sequence ID" value="KAF0727879.1"/>
    <property type="molecule type" value="Genomic_DNA"/>
</dbReference>
<feature type="region of interest" description="Disordered" evidence="2">
    <location>
        <begin position="476"/>
        <end position="539"/>
    </location>
</feature>
<feature type="compositionally biased region" description="Low complexity" evidence="2">
    <location>
        <begin position="525"/>
        <end position="535"/>
    </location>
</feature>
<dbReference type="Proteomes" id="UP000478052">
    <property type="component" value="Unassembled WGS sequence"/>
</dbReference>
<feature type="region of interest" description="Disordered" evidence="2">
    <location>
        <begin position="108"/>
        <end position="243"/>
    </location>
</feature>
<dbReference type="PANTHER" id="PTHR47306">
    <property type="entry name" value="SI:CH211-178J18.4-RELATED"/>
    <property type="match status" value="1"/>
</dbReference>
<gene>
    <name evidence="4" type="ORF">FWK35_00031292</name>
</gene>
<evidence type="ECO:0000256" key="2">
    <source>
        <dbReference type="SAM" id="MobiDB-lite"/>
    </source>
</evidence>
<dbReference type="OrthoDB" id="8929197at2759"/>
<dbReference type="AlphaFoldDB" id="A0A6G0WKT2"/>
<evidence type="ECO:0000259" key="3">
    <source>
        <dbReference type="PROSITE" id="PS50960"/>
    </source>
</evidence>
<dbReference type="GO" id="GO:0003677">
    <property type="term" value="F:DNA binding"/>
    <property type="evidence" value="ECO:0007669"/>
    <property type="project" value="UniProtKB-UniRule"/>
</dbReference>
<comment type="caution">
    <text evidence="4">The sequence shown here is derived from an EMBL/GenBank/DDBJ whole genome shotgun (WGS) entry which is preliminary data.</text>
</comment>
<feature type="domain" description="HTH psq-type" evidence="3">
    <location>
        <begin position="1"/>
        <end position="44"/>
    </location>
</feature>
<evidence type="ECO:0000313" key="4">
    <source>
        <dbReference type="EMBL" id="KAF0727879.1"/>
    </source>
</evidence>
<dbReference type="PANTHER" id="PTHR47306:SF2">
    <property type="entry name" value="CORE-BINDING (CB) DOMAIN-CONTAINING PROTEIN"/>
    <property type="match status" value="1"/>
</dbReference>
<dbReference type="Gene3D" id="1.10.10.60">
    <property type="entry name" value="Homeodomain-like"/>
    <property type="match status" value="1"/>
</dbReference>
<dbReference type="PROSITE" id="PS50960">
    <property type="entry name" value="HTH_PSQ"/>
    <property type="match status" value="1"/>
</dbReference>
<feature type="region of interest" description="Disordered" evidence="2">
    <location>
        <begin position="285"/>
        <end position="316"/>
    </location>
</feature>
<evidence type="ECO:0000313" key="5">
    <source>
        <dbReference type="Proteomes" id="UP000478052"/>
    </source>
</evidence>
<feature type="compositionally biased region" description="Polar residues" evidence="2">
    <location>
        <begin position="476"/>
        <end position="524"/>
    </location>
</feature>
<keyword evidence="1" id="KW-0238">DNA-binding</keyword>
<reference evidence="4 5" key="1">
    <citation type="submission" date="2019-08" db="EMBL/GenBank/DDBJ databases">
        <title>Whole genome of Aphis craccivora.</title>
        <authorList>
            <person name="Voronova N.V."/>
            <person name="Shulinski R.S."/>
            <person name="Bandarenka Y.V."/>
            <person name="Zhorov D.G."/>
            <person name="Warner D."/>
        </authorList>
    </citation>
    <scope>NUCLEOTIDE SEQUENCE [LARGE SCALE GENOMIC DNA]</scope>
    <source>
        <strain evidence="4">180601</strain>
        <tissue evidence="4">Whole Body</tissue>
    </source>
</reference>